<keyword evidence="10" id="KW-1185">Reference proteome</keyword>
<dbReference type="Pfam" id="PF00989">
    <property type="entry name" value="PAS"/>
    <property type="match status" value="1"/>
</dbReference>
<sequence>MPASSDTALPPAASAPVPADTVLPVIHAVTGYGLFESLRQIAPEYAGRARVELLREAFEPALATLTHAIARGRCDVVVASGSNGTFLRARLPVPVVLVQVGGYDLMTALARARELSQRVAVVLHHEVSASLRRFMRVFDMQVELRAYDTPGDAARCIGELAGQGIEVVVGAGMVTDYAEKAGLTAVLLYSLDSVRAAMDTALAIARAQYEERARRDRLDLVLRHLNDGVVAVDMQGHITTMNPAAARILGATASRAMGRPLAEAAPGLGLGTALARGAPELGRVEDVRGQAVVVDAVPLYEAGGQAGAVLTLHPSQPLEHAVGRLRAHSHRRSRSARYTLNGLVAVSAPMRELVHRCEVLARSSDASVLIQGESGSGKEVVAQGIHRASRRHARPFVAINCGAFPEQLLESELFGYEEGAFTGARRQGKAGLFEAADGGTLLLDEVGEMPLPLQTRLLRALQEKEITRVGGIDAIPVDVRIIAATHRDLAAMARQGLFRHDLFYRLHILQVRVPPLRERPEDIAALAAGLLPAALERIGARGLAPDVLSVALPMLMDHDWPGNVRELENVIERIALECLLADAVPPLTTLRGVLDPSGPAVSRPAVAGEPADPAEPDGDGRLGPLQRAAGIRHIRETLRAHGGNQTAAARALGISRTTLWRKLRAAGDA</sequence>
<evidence type="ECO:0000256" key="6">
    <source>
        <dbReference type="SAM" id="MobiDB-lite"/>
    </source>
</evidence>
<reference evidence="10" key="1">
    <citation type="submission" date="2017-05" db="EMBL/GenBank/DDBJ databases">
        <title>Complete and WGS of Bordetella genogroups.</title>
        <authorList>
            <person name="Spilker T."/>
            <person name="Lipuma J."/>
        </authorList>
    </citation>
    <scope>NUCLEOTIDE SEQUENCE [LARGE SCALE GENOMIC DNA]</scope>
    <source>
        <strain evidence="10">AU8856</strain>
    </source>
</reference>
<dbReference type="GO" id="GO:0005737">
    <property type="term" value="C:cytoplasm"/>
    <property type="evidence" value="ECO:0007669"/>
    <property type="project" value="InterPro"/>
</dbReference>
<evidence type="ECO:0000256" key="3">
    <source>
        <dbReference type="ARBA" id="ARBA00023015"/>
    </source>
</evidence>
<dbReference type="Gene3D" id="3.40.50.300">
    <property type="entry name" value="P-loop containing nucleotide triphosphate hydrolases"/>
    <property type="match status" value="1"/>
</dbReference>
<dbReference type="PANTHER" id="PTHR32071:SF81">
    <property type="entry name" value="PROPIONATE CATABOLISM OPERON REGULATORY PROTEIN"/>
    <property type="match status" value="1"/>
</dbReference>
<feature type="domain" description="PAS" evidence="8">
    <location>
        <begin position="214"/>
        <end position="259"/>
    </location>
</feature>
<dbReference type="GO" id="GO:0000156">
    <property type="term" value="F:phosphorelay response regulator activity"/>
    <property type="evidence" value="ECO:0007669"/>
    <property type="project" value="InterPro"/>
</dbReference>
<dbReference type="GO" id="GO:0043565">
    <property type="term" value="F:sequence-specific DNA binding"/>
    <property type="evidence" value="ECO:0007669"/>
    <property type="project" value="InterPro"/>
</dbReference>
<dbReference type="CDD" id="cd00009">
    <property type="entry name" value="AAA"/>
    <property type="match status" value="1"/>
</dbReference>
<dbReference type="InterPro" id="IPR027417">
    <property type="entry name" value="P-loop_NTPase"/>
</dbReference>
<dbReference type="InterPro" id="IPR013767">
    <property type="entry name" value="PAS_fold"/>
</dbReference>
<dbReference type="SMART" id="SM00382">
    <property type="entry name" value="AAA"/>
    <property type="match status" value="1"/>
</dbReference>
<dbReference type="Proteomes" id="UP000215767">
    <property type="component" value="Unassembled WGS sequence"/>
</dbReference>
<comment type="caution">
    <text evidence="9">The sequence shown here is derived from an EMBL/GenBank/DDBJ whole genome shotgun (WGS) entry which is preliminary data.</text>
</comment>
<dbReference type="NCBIfam" id="TIGR00229">
    <property type="entry name" value="sensory_box"/>
    <property type="match status" value="1"/>
</dbReference>
<evidence type="ECO:0000256" key="4">
    <source>
        <dbReference type="ARBA" id="ARBA00023125"/>
    </source>
</evidence>
<dbReference type="NCBIfam" id="TIGR02329">
    <property type="entry name" value="propionate_PrpR"/>
    <property type="match status" value="1"/>
</dbReference>
<proteinExistence type="predicted"/>
<dbReference type="InterPro" id="IPR025944">
    <property type="entry name" value="Sigma_54_int_dom_CS"/>
</dbReference>
<dbReference type="InterPro" id="IPR010524">
    <property type="entry name" value="Sig_transdc_resp-reg_PrpR_N"/>
</dbReference>
<evidence type="ECO:0000256" key="1">
    <source>
        <dbReference type="ARBA" id="ARBA00022741"/>
    </source>
</evidence>
<evidence type="ECO:0000313" key="9">
    <source>
        <dbReference type="EMBL" id="OZI62023.1"/>
    </source>
</evidence>
<dbReference type="GO" id="GO:0005524">
    <property type="term" value="F:ATP binding"/>
    <property type="evidence" value="ECO:0007669"/>
    <property type="project" value="UniProtKB-KW"/>
</dbReference>
<dbReference type="PROSITE" id="PS50112">
    <property type="entry name" value="PAS"/>
    <property type="match status" value="1"/>
</dbReference>
<dbReference type="InterPro" id="IPR025943">
    <property type="entry name" value="Sigma_54_int_dom_ATP-bd_2"/>
</dbReference>
<dbReference type="Pfam" id="PF25601">
    <property type="entry name" value="AAA_lid_14"/>
    <property type="match status" value="1"/>
</dbReference>
<dbReference type="OrthoDB" id="9761705at2"/>
<dbReference type="Pfam" id="PF02954">
    <property type="entry name" value="HTH_8"/>
    <property type="match status" value="1"/>
</dbReference>
<evidence type="ECO:0000259" key="7">
    <source>
        <dbReference type="PROSITE" id="PS50045"/>
    </source>
</evidence>
<dbReference type="InterPro" id="IPR009057">
    <property type="entry name" value="Homeodomain-like_sf"/>
</dbReference>
<dbReference type="Gene3D" id="3.40.50.2300">
    <property type="match status" value="1"/>
</dbReference>
<dbReference type="PROSITE" id="PS50045">
    <property type="entry name" value="SIGMA54_INTERACT_4"/>
    <property type="match status" value="1"/>
</dbReference>
<organism evidence="9 10">
    <name type="scientific">Bordetella genomosp. 11</name>
    <dbReference type="NCBI Taxonomy" id="1416808"/>
    <lineage>
        <taxon>Bacteria</taxon>
        <taxon>Pseudomonadati</taxon>
        <taxon>Pseudomonadota</taxon>
        <taxon>Betaproteobacteria</taxon>
        <taxon>Burkholderiales</taxon>
        <taxon>Alcaligenaceae</taxon>
        <taxon>Bordetella</taxon>
    </lineage>
</organism>
<dbReference type="Gene3D" id="1.10.10.60">
    <property type="entry name" value="Homeodomain-like"/>
    <property type="match status" value="1"/>
</dbReference>
<dbReference type="CDD" id="cd00130">
    <property type="entry name" value="PAS"/>
    <property type="match status" value="1"/>
</dbReference>
<keyword evidence="3" id="KW-0805">Transcription regulation</keyword>
<feature type="region of interest" description="Disordered" evidence="6">
    <location>
        <begin position="598"/>
        <end position="624"/>
    </location>
</feature>
<dbReference type="RefSeq" id="WP_094843408.1">
    <property type="nucleotide sequence ID" value="NZ_NEVS01000004.1"/>
</dbReference>
<dbReference type="PROSITE" id="PS00688">
    <property type="entry name" value="SIGMA54_INTERACT_3"/>
    <property type="match status" value="1"/>
</dbReference>
<dbReference type="AlphaFoldDB" id="A0A261UMA5"/>
<dbReference type="FunFam" id="3.40.50.300:FF:000006">
    <property type="entry name" value="DNA-binding transcriptional regulator NtrC"/>
    <property type="match status" value="1"/>
</dbReference>
<dbReference type="Gene3D" id="1.10.8.60">
    <property type="match status" value="1"/>
</dbReference>
<keyword evidence="1" id="KW-0547">Nucleotide-binding</keyword>
<protein>
    <submittedName>
        <fullName evidence="9">Propionate catabolism operon regulatory protein PrpR</fullName>
    </submittedName>
</protein>
<keyword evidence="2" id="KW-0067">ATP-binding</keyword>
<dbReference type="PANTHER" id="PTHR32071">
    <property type="entry name" value="TRANSCRIPTIONAL REGULATORY PROTEIN"/>
    <property type="match status" value="1"/>
</dbReference>
<dbReference type="SMART" id="SM00091">
    <property type="entry name" value="PAS"/>
    <property type="match status" value="1"/>
</dbReference>
<dbReference type="Pfam" id="PF00158">
    <property type="entry name" value="Sigma54_activat"/>
    <property type="match status" value="1"/>
</dbReference>
<dbReference type="PRINTS" id="PR01590">
    <property type="entry name" value="HTHFIS"/>
</dbReference>
<evidence type="ECO:0000256" key="2">
    <source>
        <dbReference type="ARBA" id="ARBA00022840"/>
    </source>
</evidence>
<dbReference type="InterPro" id="IPR025662">
    <property type="entry name" value="Sigma_54_int_dom_ATP-bd_1"/>
</dbReference>
<accession>A0A261UMA5</accession>
<dbReference type="PROSITE" id="PS00676">
    <property type="entry name" value="SIGMA54_INTERACT_2"/>
    <property type="match status" value="1"/>
</dbReference>
<dbReference type="SUPFAM" id="SSF55785">
    <property type="entry name" value="PYP-like sensor domain (PAS domain)"/>
    <property type="match status" value="1"/>
</dbReference>
<dbReference type="Pfam" id="PF06506">
    <property type="entry name" value="PrpR_N"/>
    <property type="match status" value="1"/>
</dbReference>
<dbReference type="InterPro" id="IPR000014">
    <property type="entry name" value="PAS"/>
</dbReference>
<dbReference type="InterPro" id="IPR003593">
    <property type="entry name" value="AAA+_ATPase"/>
</dbReference>
<gene>
    <name evidence="9" type="ORF">CAL28_22590</name>
</gene>
<dbReference type="EMBL" id="NEVS01000004">
    <property type="protein sequence ID" value="OZI62023.1"/>
    <property type="molecule type" value="Genomic_DNA"/>
</dbReference>
<dbReference type="SUPFAM" id="SSF46689">
    <property type="entry name" value="Homeodomain-like"/>
    <property type="match status" value="1"/>
</dbReference>
<name>A0A261UMA5_9BORD</name>
<dbReference type="SUPFAM" id="SSF52540">
    <property type="entry name" value="P-loop containing nucleoside triphosphate hydrolases"/>
    <property type="match status" value="1"/>
</dbReference>
<evidence type="ECO:0000259" key="8">
    <source>
        <dbReference type="PROSITE" id="PS50112"/>
    </source>
</evidence>
<dbReference type="SUPFAM" id="SSF159800">
    <property type="entry name" value="PrpR receptor domain-like"/>
    <property type="match status" value="1"/>
</dbReference>
<dbReference type="Gene3D" id="3.30.450.20">
    <property type="entry name" value="PAS domain"/>
    <property type="match status" value="1"/>
</dbReference>
<dbReference type="PROSITE" id="PS00675">
    <property type="entry name" value="SIGMA54_INTERACT_1"/>
    <property type="match status" value="1"/>
</dbReference>
<evidence type="ECO:0000256" key="5">
    <source>
        <dbReference type="ARBA" id="ARBA00023163"/>
    </source>
</evidence>
<keyword evidence="4" id="KW-0238">DNA-binding</keyword>
<dbReference type="GO" id="GO:0019629">
    <property type="term" value="P:propionate catabolic process, 2-methylcitrate cycle"/>
    <property type="evidence" value="ECO:0007669"/>
    <property type="project" value="InterPro"/>
</dbReference>
<feature type="domain" description="Sigma-54 factor interaction" evidence="7">
    <location>
        <begin position="343"/>
        <end position="576"/>
    </location>
</feature>
<dbReference type="InterPro" id="IPR002078">
    <property type="entry name" value="Sigma_54_int"/>
</dbReference>
<evidence type="ECO:0000313" key="10">
    <source>
        <dbReference type="Proteomes" id="UP000215767"/>
    </source>
</evidence>
<keyword evidence="5" id="KW-0804">Transcription</keyword>
<dbReference type="InterPro" id="IPR012704">
    <property type="entry name" value="Sig_transdc_resp-reg_PrpR"/>
</dbReference>
<dbReference type="InterPro" id="IPR058031">
    <property type="entry name" value="AAA_lid_NorR"/>
</dbReference>
<dbReference type="InterPro" id="IPR002197">
    <property type="entry name" value="HTH_Fis"/>
</dbReference>
<dbReference type="InterPro" id="IPR035965">
    <property type="entry name" value="PAS-like_dom_sf"/>
</dbReference>
<dbReference type="GO" id="GO:0006355">
    <property type="term" value="P:regulation of DNA-templated transcription"/>
    <property type="evidence" value="ECO:0007669"/>
    <property type="project" value="InterPro"/>
</dbReference>